<dbReference type="InterPro" id="IPR016040">
    <property type="entry name" value="NAD(P)-bd_dom"/>
</dbReference>
<dbReference type="GO" id="GO:0003978">
    <property type="term" value="F:UDP-glucose 4-epimerase activity"/>
    <property type="evidence" value="ECO:0007669"/>
    <property type="project" value="UniProtKB-UniRule"/>
</dbReference>
<protein>
    <recommendedName>
        <fullName evidence="5 9">UDP-glucose 4-epimerase</fullName>
        <ecNumber evidence="4 9">5.1.3.2</ecNumber>
    </recommendedName>
</protein>
<evidence type="ECO:0000256" key="6">
    <source>
        <dbReference type="ARBA" id="ARBA00023027"/>
    </source>
</evidence>
<dbReference type="RefSeq" id="WP_067323122.1">
    <property type="nucleotide sequence ID" value="NZ_CBCRWS010000020.1"/>
</dbReference>
<dbReference type="InterPro" id="IPR005886">
    <property type="entry name" value="UDP_G4E"/>
</dbReference>
<dbReference type="NCBIfam" id="TIGR01179">
    <property type="entry name" value="galE"/>
    <property type="match status" value="1"/>
</dbReference>
<dbReference type="Gene3D" id="3.40.50.720">
    <property type="entry name" value="NAD(P)-binding Rossmann-like Domain"/>
    <property type="match status" value="1"/>
</dbReference>
<dbReference type="Proteomes" id="UP000526184">
    <property type="component" value="Unassembled WGS sequence"/>
</dbReference>
<organism evidence="11 12">
    <name type="scientific">Streptobacillus felis</name>
    <dbReference type="NCBI Taxonomy" id="1384509"/>
    <lineage>
        <taxon>Bacteria</taxon>
        <taxon>Fusobacteriati</taxon>
        <taxon>Fusobacteriota</taxon>
        <taxon>Fusobacteriia</taxon>
        <taxon>Fusobacteriales</taxon>
        <taxon>Leptotrichiaceae</taxon>
        <taxon>Streptobacillus</taxon>
    </lineage>
</organism>
<dbReference type="GO" id="GO:0033499">
    <property type="term" value="P:galactose catabolic process via UDP-galactose, Leloir pathway"/>
    <property type="evidence" value="ECO:0007669"/>
    <property type="project" value="TreeGrafter"/>
</dbReference>
<dbReference type="EMBL" id="JABMKT010000024">
    <property type="protein sequence ID" value="NYV28180.1"/>
    <property type="molecule type" value="Genomic_DNA"/>
</dbReference>
<reference evidence="11 12" key="1">
    <citation type="submission" date="2020-05" db="EMBL/GenBank/DDBJ databases">
        <title>Streptobacillus felis strain LHL191014123.</title>
        <authorList>
            <person name="Fawzy A."/>
            <person name="Rau J."/>
            <person name="Risse K."/>
            <person name="Schauerte N."/>
            <person name="Geiger C."/>
            <person name="Blom J."/>
            <person name="Imirzalioglu C."/>
            <person name="Falgenhauer J."/>
            <person name="Bach A."/>
            <person name="Herden C."/>
            <person name="Eisenberg T."/>
        </authorList>
    </citation>
    <scope>NUCLEOTIDE SEQUENCE [LARGE SCALE GENOMIC DNA]</scope>
    <source>
        <strain evidence="11 12">LHL191014123</strain>
    </source>
</reference>
<dbReference type="CDD" id="cd05247">
    <property type="entry name" value="UDP_G4E_1_SDR_e"/>
    <property type="match status" value="1"/>
</dbReference>
<evidence type="ECO:0000313" key="11">
    <source>
        <dbReference type="EMBL" id="NYV28180.1"/>
    </source>
</evidence>
<keyword evidence="8 9" id="KW-0119">Carbohydrate metabolism</keyword>
<evidence type="ECO:0000256" key="7">
    <source>
        <dbReference type="ARBA" id="ARBA00023235"/>
    </source>
</evidence>
<evidence type="ECO:0000256" key="5">
    <source>
        <dbReference type="ARBA" id="ARBA00018569"/>
    </source>
</evidence>
<comment type="pathway">
    <text evidence="9">Carbohydrate metabolism; galactose metabolism.</text>
</comment>
<dbReference type="PANTHER" id="PTHR43725">
    <property type="entry name" value="UDP-GLUCOSE 4-EPIMERASE"/>
    <property type="match status" value="1"/>
</dbReference>
<sequence length="326" mass="36680">MKNVLVVGGAGYIGSHTVKLLKQEGYNVIIYDNLSKGHKEVAEILNVKLIIGDLGDRDKLKEVFENEKIDVVMHFAAFIEVGESVTDPGKYYENNVGKVINLLNQMVESNVKNFVFSSTAATFGEPQAEKINELHPQNPINPYGSSKRMVEIILKDFEKAYGLKSVILRYFNAAGADMDGLIGEAHSPETHLIPVILEAAIGKRECIKIFGTDYDTEDGTCIRDYIHVYDLAKAHIMGMEKMFNENISLEYNLGNGKGFSVKSIIDTVKKVTKKEFSVVEAERRPGDPALLIADPTKLMTELKWTSEYSLYDIINSAWRWEQNRKY</sequence>
<evidence type="ECO:0000256" key="3">
    <source>
        <dbReference type="ARBA" id="ARBA00007637"/>
    </source>
</evidence>
<dbReference type="Pfam" id="PF16363">
    <property type="entry name" value="GDP_Man_Dehyd"/>
    <property type="match status" value="1"/>
</dbReference>
<dbReference type="EC" id="5.1.3.2" evidence="4 9"/>
<keyword evidence="7 9" id="KW-0413">Isomerase</keyword>
<comment type="catalytic activity">
    <reaction evidence="1 9">
        <text>UDP-alpha-D-glucose = UDP-alpha-D-galactose</text>
        <dbReference type="Rhea" id="RHEA:22168"/>
        <dbReference type="ChEBI" id="CHEBI:58885"/>
        <dbReference type="ChEBI" id="CHEBI:66914"/>
        <dbReference type="EC" id="5.1.3.2"/>
    </reaction>
</comment>
<gene>
    <name evidence="11" type="primary">galE</name>
    <name evidence="11" type="ORF">HP397_05095</name>
</gene>
<dbReference type="AlphaFoldDB" id="A0A7Z0PHN0"/>
<dbReference type="PANTHER" id="PTHR43725:SF53">
    <property type="entry name" value="UDP-ARABINOSE 4-EPIMERASE 1"/>
    <property type="match status" value="1"/>
</dbReference>
<evidence type="ECO:0000256" key="2">
    <source>
        <dbReference type="ARBA" id="ARBA00001911"/>
    </source>
</evidence>
<dbReference type="OrthoDB" id="9801785at2"/>
<evidence type="ECO:0000256" key="4">
    <source>
        <dbReference type="ARBA" id="ARBA00013189"/>
    </source>
</evidence>
<evidence type="ECO:0000256" key="9">
    <source>
        <dbReference type="RuleBase" id="RU366046"/>
    </source>
</evidence>
<proteinExistence type="inferred from homology"/>
<feature type="domain" description="NAD(P)-binding" evidence="10">
    <location>
        <begin position="5"/>
        <end position="315"/>
    </location>
</feature>
<comment type="cofactor">
    <cofactor evidence="2 9">
        <name>NAD(+)</name>
        <dbReference type="ChEBI" id="CHEBI:57540"/>
    </cofactor>
</comment>
<comment type="subunit">
    <text evidence="9">Homodimer.</text>
</comment>
<dbReference type="SUPFAM" id="SSF51735">
    <property type="entry name" value="NAD(P)-binding Rossmann-fold domains"/>
    <property type="match status" value="1"/>
</dbReference>
<dbReference type="UniPathway" id="UPA00214"/>
<accession>A0A7Z0PHN0</accession>
<evidence type="ECO:0000256" key="8">
    <source>
        <dbReference type="ARBA" id="ARBA00023277"/>
    </source>
</evidence>
<dbReference type="InterPro" id="IPR036291">
    <property type="entry name" value="NAD(P)-bd_dom_sf"/>
</dbReference>
<evidence type="ECO:0000256" key="1">
    <source>
        <dbReference type="ARBA" id="ARBA00000083"/>
    </source>
</evidence>
<evidence type="ECO:0000259" key="10">
    <source>
        <dbReference type="Pfam" id="PF16363"/>
    </source>
</evidence>
<comment type="caution">
    <text evidence="11">The sequence shown here is derived from an EMBL/GenBank/DDBJ whole genome shotgun (WGS) entry which is preliminary data.</text>
</comment>
<dbReference type="Gene3D" id="3.90.25.10">
    <property type="entry name" value="UDP-galactose 4-epimerase, domain 1"/>
    <property type="match status" value="1"/>
</dbReference>
<name>A0A7Z0PHN0_9FUSO</name>
<evidence type="ECO:0000313" key="12">
    <source>
        <dbReference type="Proteomes" id="UP000526184"/>
    </source>
</evidence>
<comment type="similarity">
    <text evidence="3 9">Belongs to the NAD(P)-dependent epimerase/dehydratase family.</text>
</comment>
<keyword evidence="12" id="KW-1185">Reference proteome</keyword>
<keyword evidence="6 9" id="KW-0520">NAD</keyword>